<evidence type="ECO:0000313" key="3">
    <source>
        <dbReference type="Proteomes" id="UP001157160"/>
    </source>
</evidence>
<name>A0AA37U9F4_9MICO</name>
<comment type="caution">
    <text evidence="2">The sequence shown here is derived from an EMBL/GenBank/DDBJ whole genome shotgun (WGS) entry which is preliminary data.</text>
</comment>
<proteinExistence type="predicted"/>
<evidence type="ECO:0000256" key="1">
    <source>
        <dbReference type="SAM" id="MobiDB-lite"/>
    </source>
</evidence>
<sequence>MFHLADGFSEEFVIVCEVRYSPVEEEKLSRFPGSFAATGDYITSMFQGAQTTAHPGRVASPRPAWSGPETQQGRAG</sequence>
<gene>
    <name evidence="2" type="ORF">GCM10025874_03820</name>
</gene>
<feature type="region of interest" description="Disordered" evidence="1">
    <location>
        <begin position="50"/>
        <end position="76"/>
    </location>
</feature>
<reference evidence="2 3" key="1">
    <citation type="journal article" date="2014" name="Int. J. Syst. Evol. Microbiol.">
        <title>Complete genome sequence of Corynebacterium casei LMG S-19264T (=DSM 44701T), isolated from a smear-ripened cheese.</title>
        <authorList>
            <consortium name="US DOE Joint Genome Institute (JGI-PGF)"/>
            <person name="Walter F."/>
            <person name="Albersmeier A."/>
            <person name="Kalinowski J."/>
            <person name="Ruckert C."/>
        </authorList>
    </citation>
    <scope>NUCLEOTIDE SEQUENCE [LARGE SCALE GENOMIC DNA]</scope>
    <source>
        <strain evidence="2 3">NBRC 112289</strain>
    </source>
</reference>
<dbReference type="AlphaFoldDB" id="A0AA37U9F4"/>
<protein>
    <submittedName>
        <fullName evidence="2">Uncharacterized protein</fullName>
    </submittedName>
</protein>
<accession>A0AA37U9F4</accession>
<dbReference type="EMBL" id="BSUL01000001">
    <property type="protein sequence ID" value="GMA27129.1"/>
    <property type="molecule type" value="Genomic_DNA"/>
</dbReference>
<dbReference type="Proteomes" id="UP001157160">
    <property type="component" value="Unassembled WGS sequence"/>
</dbReference>
<evidence type="ECO:0000313" key="2">
    <source>
        <dbReference type="EMBL" id="GMA27129.1"/>
    </source>
</evidence>
<organism evidence="2 3">
    <name type="scientific">Arenivirga flava</name>
    <dbReference type="NCBI Taxonomy" id="1930060"/>
    <lineage>
        <taxon>Bacteria</taxon>
        <taxon>Bacillati</taxon>
        <taxon>Actinomycetota</taxon>
        <taxon>Actinomycetes</taxon>
        <taxon>Micrococcales</taxon>
        <taxon>Microbacteriaceae</taxon>
        <taxon>Arenivirga</taxon>
    </lineage>
</organism>
<keyword evidence="3" id="KW-1185">Reference proteome</keyword>